<dbReference type="InterPro" id="IPR008271">
    <property type="entry name" value="Ser/Thr_kinase_AS"/>
</dbReference>
<dbReference type="PANTHER" id="PTHR11909">
    <property type="entry name" value="CASEIN KINASE-RELATED"/>
    <property type="match status" value="1"/>
</dbReference>
<proteinExistence type="inferred from homology"/>
<dbReference type="PROSITE" id="PS00108">
    <property type="entry name" value="PROTEIN_KINASE_ST"/>
    <property type="match status" value="1"/>
</dbReference>
<gene>
    <name evidence="4" type="ORF">LR48_Vigan07g208500</name>
</gene>
<dbReference type="STRING" id="3914.A0A0L9V096"/>
<dbReference type="Pfam" id="PF00069">
    <property type="entry name" value="Pkinase"/>
    <property type="match status" value="1"/>
</dbReference>
<dbReference type="EC" id="2.7.11.1" evidence="2"/>
<sequence>MKWCGTDADNNVLVIELLGPSLEDLFYFCGNKLSLKTVLMLADQMLTRIEYIHSKGFLHRDIKPDNFLMGLGKKANQIYMIDFGLAKRYRDPITNKHIPYRENKGLTGTARYASYNTHSGIEQSRRDDLESLGYVLMYFLRGSLPWQGLQAATKRQKYDQICKKKLSTPIEVLCKSYPVEFASYFHYCRSLTFDQRPDYGLLKRLFRNLFTRAGITNTIENIVQFFSRVLLLVHGVRLSNWLIQDGSPSLYGVVHERLLAMYICAGHGIEAEKQLREMKLVGKEADGHLCDIVLAICPSQK</sequence>
<evidence type="ECO:0000259" key="3">
    <source>
        <dbReference type="PROSITE" id="PS50011"/>
    </source>
</evidence>
<dbReference type="Gramene" id="KOM48381">
    <property type="protein sequence ID" value="KOM48381"/>
    <property type="gene ID" value="LR48_Vigan07g208500"/>
</dbReference>
<dbReference type="FunFam" id="1.10.510.10:FF:001123">
    <property type="entry name" value="CK1/CK1/CK1-D protein kinase"/>
    <property type="match status" value="1"/>
</dbReference>
<dbReference type="InterPro" id="IPR011009">
    <property type="entry name" value="Kinase-like_dom_sf"/>
</dbReference>
<dbReference type="PROSITE" id="PS50011">
    <property type="entry name" value="PROTEIN_KINASE_DOM"/>
    <property type="match status" value="1"/>
</dbReference>
<feature type="domain" description="Protein kinase" evidence="3">
    <location>
        <begin position="1"/>
        <end position="210"/>
    </location>
</feature>
<dbReference type="SMART" id="SM00220">
    <property type="entry name" value="S_TKc"/>
    <property type="match status" value="1"/>
</dbReference>
<dbReference type="Gene3D" id="1.10.510.10">
    <property type="entry name" value="Transferase(Phosphotransferase) domain 1"/>
    <property type="match status" value="1"/>
</dbReference>
<dbReference type="GO" id="GO:0004674">
    <property type="term" value="F:protein serine/threonine kinase activity"/>
    <property type="evidence" value="ECO:0007669"/>
    <property type="project" value="UniProtKB-EC"/>
</dbReference>
<dbReference type="InterPro" id="IPR050235">
    <property type="entry name" value="CK1_Ser-Thr_kinase"/>
</dbReference>
<dbReference type="SUPFAM" id="SSF56112">
    <property type="entry name" value="Protein kinase-like (PK-like)"/>
    <property type="match status" value="1"/>
</dbReference>
<reference evidence="5" key="1">
    <citation type="journal article" date="2015" name="Proc. Natl. Acad. Sci. U.S.A.">
        <title>Genome sequencing of adzuki bean (Vigna angularis) provides insight into high starch and low fat accumulation and domestication.</title>
        <authorList>
            <person name="Yang K."/>
            <person name="Tian Z."/>
            <person name="Chen C."/>
            <person name="Luo L."/>
            <person name="Zhao B."/>
            <person name="Wang Z."/>
            <person name="Yu L."/>
            <person name="Li Y."/>
            <person name="Sun Y."/>
            <person name="Li W."/>
            <person name="Chen Y."/>
            <person name="Li Y."/>
            <person name="Zhang Y."/>
            <person name="Ai D."/>
            <person name="Zhao J."/>
            <person name="Shang C."/>
            <person name="Ma Y."/>
            <person name="Wu B."/>
            <person name="Wang M."/>
            <person name="Gao L."/>
            <person name="Sun D."/>
            <person name="Zhang P."/>
            <person name="Guo F."/>
            <person name="Wang W."/>
            <person name="Li Y."/>
            <person name="Wang J."/>
            <person name="Varshney R.K."/>
            <person name="Wang J."/>
            <person name="Ling H.Q."/>
            <person name="Wan P."/>
        </authorList>
    </citation>
    <scope>NUCLEOTIDE SEQUENCE</scope>
    <source>
        <strain evidence="5">cv. Jingnong 6</strain>
    </source>
</reference>
<accession>A0A0L9V096</accession>
<evidence type="ECO:0000313" key="4">
    <source>
        <dbReference type="EMBL" id="KOM48381.1"/>
    </source>
</evidence>
<evidence type="ECO:0000313" key="5">
    <source>
        <dbReference type="Proteomes" id="UP000053144"/>
    </source>
</evidence>
<dbReference type="GO" id="GO:0005524">
    <property type="term" value="F:ATP binding"/>
    <property type="evidence" value="ECO:0007669"/>
    <property type="project" value="InterPro"/>
</dbReference>
<protein>
    <recommendedName>
        <fullName evidence="2">non-specific serine/threonine protein kinase</fullName>
        <ecNumber evidence="2">2.7.11.1</ecNumber>
    </recommendedName>
</protein>
<organism evidence="4 5">
    <name type="scientific">Phaseolus angularis</name>
    <name type="common">Azuki bean</name>
    <name type="synonym">Vigna angularis</name>
    <dbReference type="NCBI Taxonomy" id="3914"/>
    <lineage>
        <taxon>Eukaryota</taxon>
        <taxon>Viridiplantae</taxon>
        <taxon>Streptophyta</taxon>
        <taxon>Embryophyta</taxon>
        <taxon>Tracheophyta</taxon>
        <taxon>Spermatophyta</taxon>
        <taxon>Magnoliopsida</taxon>
        <taxon>eudicotyledons</taxon>
        <taxon>Gunneridae</taxon>
        <taxon>Pentapetalae</taxon>
        <taxon>rosids</taxon>
        <taxon>fabids</taxon>
        <taxon>Fabales</taxon>
        <taxon>Fabaceae</taxon>
        <taxon>Papilionoideae</taxon>
        <taxon>50 kb inversion clade</taxon>
        <taxon>NPAAA clade</taxon>
        <taxon>indigoferoid/millettioid clade</taxon>
        <taxon>Phaseoleae</taxon>
        <taxon>Vigna</taxon>
    </lineage>
</organism>
<dbReference type="OMA" id="KANQIYM"/>
<dbReference type="Proteomes" id="UP000053144">
    <property type="component" value="Chromosome 7"/>
</dbReference>
<dbReference type="EMBL" id="CM003377">
    <property type="protein sequence ID" value="KOM48381.1"/>
    <property type="molecule type" value="Genomic_DNA"/>
</dbReference>
<comment type="similarity">
    <text evidence="1">Belongs to the protein kinase superfamily. CK1 Ser/Thr protein kinase family. Casein kinase I subfamily.</text>
</comment>
<evidence type="ECO:0000256" key="2">
    <source>
        <dbReference type="ARBA" id="ARBA00012513"/>
    </source>
</evidence>
<dbReference type="AlphaFoldDB" id="A0A0L9V096"/>
<name>A0A0L9V096_PHAAN</name>
<evidence type="ECO:0000256" key="1">
    <source>
        <dbReference type="ARBA" id="ARBA00005926"/>
    </source>
</evidence>
<dbReference type="InterPro" id="IPR000719">
    <property type="entry name" value="Prot_kinase_dom"/>
</dbReference>